<protein>
    <recommendedName>
        <fullName evidence="7">CobW C-terminal domain-containing protein</fullName>
    </recommendedName>
</protein>
<feature type="region of interest" description="Disordered" evidence="6">
    <location>
        <begin position="253"/>
        <end position="289"/>
    </location>
</feature>
<dbReference type="CDD" id="cd03112">
    <property type="entry name" value="CobW-like"/>
    <property type="match status" value="1"/>
</dbReference>
<dbReference type="HOGENOM" id="CLU_017452_0_2_9"/>
<evidence type="ECO:0000256" key="3">
    <source>
        <dbReference type="ARBA" id="ARBA00023186"/>
    </source>
</evidence>
<keyword evidence="1" id="KW-0547">Nucleotide-binding</keyword>
<dbReference type="PANTHER" id="PTHR13748">
    <property type="entry name" value="COBW-RELATED"/>
    <property type="match status" value="1"/>
</dbReference>
<dbReference type="SUPFAM" id="SSF90002">
    <property type="entry name" value="Hypothetical protein YjiA, C-terminal domain"/>
    <property type="match status" value="1"/>
</dbReference>
<dbReference type="Proteomes" id="UP000002939">
    <property type="component" value="Unassembled WGS sequence"/>
</dbReference>
<dbReference type="InterPro" id="IPR003495">
    <property type="entry name" value="CobW/HypB/UreG_nucleotide-bd"/>
</dbReference>
<dbReference type="AlphaFoldDB" id="D0BN62"/>
<dbReference type="InterPro" id="IPR011629">
    <property type="entry name" value="CobW-like_C"/>
</dbReference>
<feature type="compositionally biased region" description="Basic residues" evidence="6">
    <location>
        <begin position="274"/>
        <end position="288"/>
    </location>
</feature>
<evidence type="ECO:0000313" key="8">
    <source>
        <dbReference type="EMBL" id="EEW92552.2"/>
    </source>
</evidence>
<keyword evidence="9" id="KW-1185">Reference proteome</keyword>
<evidence type="ECO:0000256" key="4">
    <source>
        <dbReference type="ARBA" id="ARBA00034320"/>
    </source>
</evidence>
<evidence type="ECO:0000259" key="7">
    <source>
        <dbReference type="SMART" id="SM00833"/>
    </source>
</evidence>
<dbReference type="GO" id="GO:0000166">
    <property type="term" value="F:nucleotide binding"/>
    <property type="evidence" value="ECO:0007669"/>
    <property type="project" value="UniProtKB-KW"/>
</dbReference>
<reference evidence="8" key="1">
    <citation type="submission" date="2009-09" db="EMBL/GenBank/DDBJ databases">
        <authorList>
            <consortium name="The Broad Institute Genome Sequencing Platform"/>
            <person name="Ward D."/>
            <person name="Feldgarden M."/>
            <person name="Earl A."/>
            <person name="Young S.K."/>
            <person name="Zeng Q."/>
            <person name="Koehrsen M."/>
            <person name="Alvarado L."/>
            <person name="Berlin A."/>
            <person name="Bochicchio J."/>
            <person name="Borenstein D."/>
            <person name="Chapman S.B."/>
            <person name="Chen Z."/>
            <person name="Engels R."/>
            <person name="Freedman E."/>
            <person name="Gellesch M."/>
            <person name="Goldberg J."/>
            <person name="Griggs A."/>
            <person name="Gujja S."/>
            <person name="Heilman E."/>
            <person name="Heiman D."/>
            <person name="Hepburn T."/>
            <person name="Howarth C."/>
            <person name="Jen D."/>
            <person name="Larson L."/>
            <person name="Lewis B."/>
            <person name="Mehta T."/>
            <person name="Park D."/>
            <person name="Pearson M."/>
            <person name="Roberts A."/>
            <person name="Saif S."/>
            <person name="Shea T."/>
            <person name="Shenoy N."/>
            <person name="Sisk P."/>
            <person name="Stolte C."/>
            <person name="Sykes S."/>
            <person name="Thomson T."/>
            <person name="Walk T."/>
            <person name="White J."/>
            <person name="Yandava C."/>
            <person name="Sibley C.D."/>
            <person name="Field T.R."/>
            <person name="Grinwis M."/>
            <person name="Eshaghurshan C.S."/>
            <person name="Surette M.G."/>
            <person name="Haas B."/>
            <person name="Nusbaum C."/>
            <person name="Birren B."/>
        </authorList>
    </citation>
    <scope>NUCLEOTIDE SEQUENCE [LARGE SCALE GENOMIC DNA]</scope>
    <source>
        <strain evidence="8">ATCC 700633</strain>
    </source>
</reference>
<evidence type="ECO:0000256" key="2">
    <source>
        <dbReference type="ARBA" id="ARBA00022801"/>
    </source>
</evidence>
<dbReference type="InterPro" id="IPR051316">
    <property type="entry name" value="Zinc-reg_GTPase_activator"/>
</dbReference>
<evidence type="ECO:0000256" key="5">
    <source>
        <dbReference type="ARBA" id="ARBA00049117"/>
    </source>
</evidence>
<comment type="caution">
    <text evidence="8">The sequence shown here is derived from an EMBL/GenBank/DDBJ whole genome shotgun (WGS) entry which is preliminary data.</text>
</comment>
<dbReference type="Gene3D" id="3.40.50.300">
    <property type="entry name" value="P-loop containing nucleotide triphosphate hydrolases"/>
    <property type="match status" value="1"/>
</dbReference>
<comment type="similarity">
    <text evidence="4">Belongs to the SIMIBI class G3E GTPase family. ZNG1 subfamily.</text>
</comment>
<dbReference type="Pfam" id="PF07683">
    <property type="entry name" value="CobW_C"/>
    <property type="match status" value="1"/>
</dbReference>
<keyword evidence="2" id="KW-0378">Hydrolase</keyword>
<dbReference type="PANTHER" id="PTHR13748:SF62">
    <property type="entry name" value="COBW DOMAIN-CONTAINING PROTEIN"/>
    <property type="match status" value="1"/>
</dbReference>
<evidence type="ECO:0000256" key="1">
    <source>
        <dbReference type="ARBA" id="ARBA00022741"/>
    </source>
</evidence>
<feature type="domain" description="CobW C-terminal" evidence="7">
    <location>
        <begin position="290"/>
        <end position="383"/>
    </location>
</feature>
<dbReference type="OrthoDB" id="9808822at2"/>
<dbReference type="Pfam" id="PF02492">
    <property type="entry name" value="cobW"/>
    <property type="match status" value="1"/>
</dbReference>
<accession>D0BN62</accession>
<dbReference type="Gene3D" id="3.30.1220.10">
    <property type="entry name" value="CobW-like, C-terminal domain"/>
    <property type="match status" value="1"/>
</dbReference>
<sequence length="385" mass="44296">MSSKIPVTIVSGFLGAGKTTLINKVLKEKHGEHIAVVINEFGEIGVDHQFVLDVEEEIYQMDNGCLCCTLRTDIADMLKSILMVKEQNGIKVDRVLFETTGLADPAPIAQTFINVPFLNEHFILDAVLTVVDSKNFLYQTTHQTEPAKQVGFADKIFMSKHSLVDDTIYAKVINEVRSINPFAEIQDLDARPVEMKDMFGLELFYASEKKILEMQENSEEEYCEACGHTHAHGEHDHHHHHDEEHCEECDHAHEHGEHDHHHHDEDHHHDHDHDHHHHGHHHKHHHHSGINSFVIETEKPLVLAHINEWLNELVYIYGPELYRYKGILSVEGLDYQIIFQGVQMSFDISRGRDWNDTERKSTLVFIGKNLPEDTLRESFVACTNK</sequence>
<dbReference type="STRING" id="626369.HMPREF0446_01397"/>
<dbReference type="InterPro" id="IPR027417">
    <property type="entry name" value="P-loop_NTPase"/>
</dbReference>
<comment type="catalytic activity">
    <reaction evidence="5">
        <text>GTP + H2O = GDP + phosphate + H(+)</text>
        <dbReference type="Rhea" id="RHEA:19669"/>
        <dbReference type="ChEBI" id="CHEBI:15377"/>
        <dbReference type="ChEBI" id="CHEBI:15378"/>
        <dbReference type="ChEBI" id="CHEBI:37565"/>
        <dbReference type="ChEBI" id="CHEBI:43474"/>
        <dbReference type="ChEBI" id="CHEBI:58189"/>
    </reaction>
    <physiologicalReaction direction="left-to-right" evidence="5">
        <dbReference type="Rhea" id="RHEA:19670"/>
    </physiologicalReaction>
</comment>
<dbReference type="eggNOG" id="COG0523">
    <property type="taxonomic scope" value="Bacteria"/>
</dbReference>
<dbReference type="EMBL" id="ACRF02000003">
    <property type="protein sequence ID" value="EEW92552.2"/>
    <property type="molecule type" value="Genomic_DNA"/>
</dbReference>
<gene>
    <name evidence="8" type="ORF">HMPREF0446_01397</name>
</gene>
<dbReference type="SMART" id="SM00833">
    <property type="entry name" value="CobW_C"/>
    <property type="match status" value="1"/>
</dbReference>
<feature type="compositionally biased region" description="Basic and acidic residues" evidence="6">
    <location>
        <begin position="253"/>
        <end position="273"/>
    </location>
</feature>
<dbReference type="GO" id="GO:0005737">
    <property type="term" value="C:cytoplasm"/>
    <property type="evidence" value="ECO:0007669"/>
    <property type="project" value="TreeGrafter"/>
</dbReference>
<name>D0BN62_9LACT</name>
<evidence type="ECO:0000256" key="6">
    <source>
        <dbReference type="SAM" id="MobiDB-lite"/>
    </source>
</evidence>
<dbReference type="GO" id="GO:0016787">
    <property type="term" value="F:hydrolase activity"/>
    <property type="evidence" value="ECO:0007669"/>
    <property type="project" value="UniProtKB-KW"/>
</dbReference>
<evidence type="ECO:0000313" key="9">
    <source>
        <dbReference type="Proteomes" id="UP000002939"/>
    </source>
</evidence>
<dbReference type="InterPro" id="IPR036627">
    <property type="entry name" value="CobW-likC_sf"/>
</dbReference>
<proteinExistence type="inferred from homology"/>
<dbReference type="SUPFAM" id="SSF52540">
    <property type="entry name" value="P-loop containing nucleoside triphosphate hydrolases"/>
    <property type="match status" value="1"/>
</dbReference>
<organism evidence="8 9">
    <name type="scientific">Granulicatella elegans ATCC 700633</name>
    <dbReference type="NCBI Taxonomy" id="626369"/>
    <lineage>
        <taxon>Bacteria</taxon>
        <taxon>Bacillati</taxon>
        <taxon>Bacillota</taxon>
        <taxon>Bacilli</taxon>
        <taxon>Lactobacillales</taxon>
        <taxon>Carnobacteriaceae</taxon>
        <taxon>Granulicatella</taxon>
    </lineage>
</organism>
<reference evidence="8" key="2">
    <citation type="submission" date="2011-10" db="EMBL/GenBank/DDBJ databases">
        <title>The Genome Sequence of Granulicatella elegans ATCC 700633.</title>
        <authorList>
            <consortium name="The Broad Institute Genome Sequencing Platform"/>
            <consortium name="The Broad Institute Genome Sequencing Center for Infectious Disease"/>
            <person name="Earl A."/>
            <person name="Ward D."/>
            <person name="Feldgarden M."/>
            <person name="Gevers D."/>
            <person name="Sibley C.D."/>
            <person name="Field T.R."/>
            <person name="Grinwis M."/>
            <person name="Eshaghurshan C.S."/>
            <person name="Surette M.G."/>
            <person name="Young S.K."/>
            <person name="Zeng Q."/>
            <person name="Gargeya S."/>
            <person name="Fitzgerald M."/>
            <person name="Haas B."/>
            <person name="Abouelleil A."/>
            <person name="Alvarado L."/>
            <person name="Arachchi H.M."/>
            <person name="Berlin A."/>
            <person name="Brown A."/>
            <person name="Chapman S.B."/>
            <person name="Chen Z."/>
            <person name="Dunbar C."/>
            <person name="Freedman E."/>
            <person name="Gearin G."/>
            <person name="Goldberg J."/>
            <person name="Griggs A."/>
            <person name="Gujja S."/>
            <person name="Heiman D."/>
            <person name="Howarth C."/>
            <person name="Larson L."/>
            <person name="Lui A."/>
            <person name="MacDonald P.J.P."/>
            <person name="Montmayeur A."/>
            <person name="Murphy C."/>
            <person name="Neiman D."/>
            <person name="Pearson M."/>
            <person name="Priest M."/>
            <person name="Roberts A."/>
            <person name="Saif S."/>
            <person name="Shea T."/>
            <person name="Shenoy N."/>
            <person name="Sisk P."/>
            <person name="Stolte C."/>
            <person name="Sykes S."/>
            <person name="Wortman J."/>
            <person name="Nusbaum C."/>
            <person name="Birren B."/>
        </authorList>
    </citation>
    <scope>NUCLEOTIDE SEQUENCE [LARGE SCALE GENOMIC DNA]</scope>
    <source>
        <strain evidence="8">ATCC 700633</strain>
    </source>
</reference>
<keyword evidence="3" id="KW-0143">Chaperone</keyword>